<reference evidence="1 2" key="1">
    <citation type="journal article" date="2024" name="BMC Genomics">
        <title>De novo assembly and annotation of Popillia japonica's genome with initial clues to its potential as an invasive pest.</title>
        <authorList>
            <person name="Cucini C."/>
            <person name="Boschi S."/>
            <person name="Funari R."/>
            <person name="Cardaioli E."/>
            <person name="Iannotti N."/>
            <person name="Marturano G."/>
            <person name="Paoli F."/>
            <person name="Bruttini M."/>
            <person name="Carapelli A."/>
            <person name="Frati F."/>
            <person name="Nardi F."/>
        </authorList>
    </citation>
    <scope>NUCLEOTIDE SEQUENCE [LARGE SCALE GENOMIC DNA]</scope>
    <source>
        <strain evidence="1">DMR45628</strain>
    </source>
</reference>
<evidence type="ECO:0000313" key="2">
    <source>
        <dbReference type="Proteomes" id="UP001458880"/>
    </source>
</evidence>
<protein>
    <submittedName>
        <fullName evidence="1">Uncharacterized protein</fullName>
    </submittedName>
</protein>
<name>A0AAW1JW54_POPJA</name>
<accession>A0AAW1JW54</accession>
<dbReference type="AlphaFoldDB" id="A0AAW1JW54"/>
<keyword evidence="2" id="KW-1185">Reference proteome</keyword>
<evidence type="ECO:0000313" key="1">
    <source>
        <dbReference type="EMBL" id="KAK9708928.1"/>
    </source>
</evidence>
<proteinExistence type="predicted"/>
<gene>
    <name evidence="1" type="ORF">QE152_g26925</name>
</gene>
<dbReference type="Proteomes" id="UP001458880">
    <property type="component" value="Unassembled WGS sequence"/>
</dbReference>
<sequence length="93" mass="10628">MDTLHFNFPTLKFPRIGFNWDISVLDDNLYPTVFRPYYAEKMTAVEFKKQLLEICSPLKGHLNIKSQDLVSVASSKFIRDGSDLTLALSQQSS</sequence>
<dbReference type="EMBL" id="JASPKY010000319">
    <property type="protein sequence ID" value="KAK9708928.1"/>
    <property type="molecule type" value="Genomic_DNA"/>
</dbReference>
<comment type="caution">
    <text evidence="1">The sequence shown here is derived from an EMBL/GenBank/DDBJ whole genome shotgun (WGS) entry which is preliminary data.</text>
</comment>
<organism evidence="1 2">
    <name type="scientific">Popillia japonica</name>
    <name type="common">Japanese beetle</name>
    <dbReference type="NCBI Taxonomy" id="7064"/>
    <lineage>
        <taxon>Eukaryota</taxon>
        <taxon>Metazoa</taxon>
        <taxon>Ecdysozoa</taxon>
        <taxon>Arthropoda</taxon>
        <taxon>Hexapoda</taxon>
        <taxon>Insecta</taxon>
        <taxon>Pterygota</taxon>
        <taxon>Neoptera</taxon>
        <taxon>Endopterygota</taxon>
        <taxon>Coleoptera</taxon>
        <taxon>Polyphaga</taxon>
        <taxon>Scarabaeiformia</taxon>
        <taxon>Scarabaeidae</taxon>
        <taxon>Rutelinae</taxon>
        <taxon>Popillia</taxon>
    </lineage>
</organism>